<sequence>MMSGLAKGLLIGFGISAVGFYFYKKNEQKVDSFLRGHGLPVPDSGKMNLSDLSLEELMETKEDIEDIIAEREMSGESSVITCTAETVKLEEKPEKA</sequence>
<evidence type="ECO:0000313" key="3">
    <source>
        <dbReference type="Proteomes" id="UP000034076"/>
    </source>
</evidence>
<reference evidence="2 3" key="1">
    <citation type="submission" date="2015-04" db="EMBL/GenBank/DDBJ databases">
        <title>Draft genome sequence of bacteremic isolate Catabacter hongkongensis type strain HKU16T.</title>
        <authorList>
            <person name="Lau S.K."/>
            <person name="Teng J.L."/>
            <person name="Huang Y."/>
            <person name="Curreem S.O."/>
            <person name="Tsui S.K."/>
            <person name="Woo P.C."/>
        </authorList>
    </citation>
    <scope>NUCLEOTIDE SEQUENCE [LARGE SCALE GENOMIC DNA]</scope>
    <source>
        <strain evidence="2 3">HKU16</strain>
    </source>
</reference>
<keyword evidence="3" id="KW-1185">Reference proteome</keyword>
<keyword evidence="1" id="KW-0812">Transmembrane</keyword>
<dbReference type="RefSeq" id="WP_046443670.1">
    <property type="nucleotide sequence ID" value="NZ_CAUERS010000036.1"/>
</dbReference>
<protein>
    <submittedName>
        <fullName evidence="2">Uncharacterized protein</fullName>
    </submittedName>
</protein>
<gene>
    <name evidence="2" type="ORF">CHK_1805</name>
</gene>
<comment type="caution">
    <text evidence="2">The sequence shown here is derived from an EMBL/GenBank/DDBJ whole genome shotgun (WGS) entry which is preliminary data.</text>
</comment>
<organism evidence="2 3">
    <name type="scientific">Christensenella hongkongensis</name>
    <dbReference type="NCBI Taxonomy" id="270498"/>
    <lineage>
        <taxon>Bacteria</taxon>
        <taxon>Bacillati</taxon>
        <taxon>Bacillota</taxon>
        <taxon>Clostridia</taxon>
        <taxon>Christensenellales</taxon>
        <taxon>Christensenellaceae</taxon>
        <taxon>Christensenella</taxon>
    </lineage>
</organism>
<dbReference type="Proteomes" id="UP000034076">
    <property type="component" value="Unassembled WGS sequence"/>
</dbReference>
<feature type="transmembrane region" description="Helical" evidence="1">
    <location>
        <begin position="6"/>
        <end position="23"/>
    </location>
</feature>
<accession>A0A0M2NKB8</accession>
<dbReference type="OrthoDB" id="1753275at2"/>
<dbReference type="PATRIC" id="fig|270498.16.peg.1074"/>
<evidence type="ECO:0000256" key="1">
    <source>
        <dbReference type="SAM" id="Phobius"/>
    </source>
</evidence>
<proteinExistence type="predicted"/>
<dbReference type="STRING" id="270498.CHK_1805"/>
<dbReference type="AlphaFoldDB" id="A0A0M2NKB8"/>
<name>A0A0M2NKB8_9FIRM</name>
<evidence type="ECO:0000313" key="2">
    <source>
        <dbReference type="EMBL" id="KKI50690.1"/>
    </source>
</evidence>
<keyword evidence="1" id="KW-0472">Membrane</keyword>
<keyword evidence="1" id="KW-1133">Transmembrane helix</keyword>
<dbReference type="EMBL" id="LAYJ01000102">
    <property type="protein sequence ID" value="KKI50690.1"/>
    <property type="molecule type" value="Genomic_DNA"/>
</dbReference>